<dbReference type="EMBL" id="BPLR01014582">
    <property type="protein sequence ID" value="GIY69768.1"/>
    <property type="molecule type" value="Genomic_DNA"/>
</dbReference>
<keyword evidence="3" id="KW-1185">Reference proteome</keyword>
<dbReference type="AlphaFoldDB" id="A0AAV4VJR0"/>
<sequence length="142" mass="15718">MQTIYIMKTVTENPFGLVNADEDAVFSIKRFHDPPQLEPLTHGGSKKESAKEAKKSDKKPSSWPRGADIAVRPDTADLRRYNNHQGGGPGREVPPCLGLITRQVSCSLPSLLPPTNLYIKKLSLNDVPDHQVSDHSKDASRY</sequence>
<evidence type="ECO:0000256" key="1">
    <source>
        <dbReference type="SAM" id="MobiDB-lite"/>
    </source>
</evidence>
<dbReference type="Proteomes" id="UP001054945">
    <property type="component" value="Unassembled WGS sequence"/>
</dbReference>
<feature type="region of interest" description="Disordered" evidence="1">
    <location>
        <begin position="32"/>
        <end position="94"/>
    </location>
</feature>
<evidence type="ECO:0000313" key="3">
    <source>
        <dbReference type="Proteomes" id="UP001054945"/>
    </source>
</evidence>
<evidence type="ECO:0000313" key="2">
    <source>
        <dbReference type="EMBL" id="GIY69768.1"/>
    </source>
</evidence>
<organism evidence="2 3">
    <name type="scientific">Caerostris extrusa</name>
    <name type="common">Bark spider</name>
    <name type="synonym">Caerostris bankana</name>
    <dbReference type="NCBI Taxonomy" id="172846"/>
    <lineage>
        <taxon>Eukaryota</taxon>
        <taxon>Metazoa</taxon>
        <taxon>Ecdysozoa</taxon>
        <taxon>Arthropoda</taxon>
        <taxon>Chelicerata</taxon>
        <taxon>Arachnida</taxon>
        <taxon>Araneae</taxon>
        <taxon>Araneomorphae</taxon>
        <taxon>Entelegynae</taxon>
        <taxon>Araneoidea</taxon>
        <taxon>Araneidae</taxon>
        <taxon>Caerostris</taxon>
    </lineage>
</organism>
<name>A0AAV4VJR0_CAEEX</name>
<protein>
    <submittedName>
        <fullName evidence="2">Uncharacterized protein</fullName>
    </submittedName>
</protein>
<gene>
    <name evidence="2" type="ORF">CEXT_582541</name>
</gene>
<comment type="caution">
    <text evidence="2">The sequence shown here is derived from an EMBL/GenBank/DDBJ whole genome shotgun (WGS) entry which is preliminary data.</text>
</comment>
<proteinExistence type="predicted"/>
<reference evidence="2 3" key="1">
    <citation type="submission" date="2021-06" db="EMBL/GenBank/DDBJ databases">
        <title>Caerostris extrusa draft genome.</title>
        <authorList>
            <person name="Kono N."/>
            <person name="Arakawa K."/>
        </authorList>
    </citation>
    <scope>NUCLEOTIDE SEQUENCE [LARGE SCALE GENOMIC DNA]</scope>
</reference>
<feature type="compositionally biased region" description="Basic and acidic residues" evidence="1">
    <location>
        <begin position="45"/>
        <end position="60"/>
    </location>
</feature>
<feature type="region of interest" description="Disordered" evidence="1">
    <location>
        <begin position="123"/>
        <end position="142"/>
    </location>
</feature>
<accession>A0AAV4VJR0</accession>
<feature type="compositionally biased region" description="Basic and acidic residues" evidence="1">
    <location>
        <begin position="127"/>
        <end position="142"/>
    </location>
</feature>